<keyword evidence="12 16" id="KW-0833">Ubl conjugation pathway</keyword>
<dbReference type="CDD" id="cd16491">
    <property type="entry name" value="RING-CH-C4HC3_LTN1"/>
    <property type="match status" value="1"/>
</dbReference>
<dbReference type="InterPro" id="IPR039795">
    <property type="entry name" value="LTN1/Rkr1"/>
</dbReference>
<dbReference type="InterPro" id="IPR013083">
    <property type="entry name" value="Znf_RING/FYVE/PHD"/>
</dbReference>
<keyword evidence="8 16" id="KW-0808">Transferase</keyword>
<dbReference type="HOGENOM" id="CLU_000471_0_0_1"/>
<dbReference type="InParanoid" id="A3LZR0"/>
<evidence type="ECO:0000256" key="12">
    <source>
        <dbReference type="ARBA" id="ARBA00022786"/>
    </source>
</evidence>
<dbReference type="GO" id="GO:0016567">
    <property type="term" value="P:protein ubiquitination"/>
    <property type="evidence" value="ECO:0007669"/>
    <property type="project" value="UniProtKB-UniPathway"/>
</dbReference>
<dbReference type="SUPFAM" id="SSF57850">
    <property type="entry name" value="RING/U-box"/>
    <property type="match status" value="1"/>
</dbReference>
<keyword evidence="19" id="KW-1185">Reference proteome</keyword>
<evidence type="ECO:0000256" key="9">
    <source>
        <dbReference type="ARBA" id="ARBA00022723"/>
    </source>
</evidence>
<evidence type="ECO:0000256" key="6">
    <source>
        <dbReference type="ARBA" id="ARBA00017157"/>
    </source>
</evidence>
<dbReference type="UniPathway" id="UPA00143"/>
<organism evidence="18 19">
    <name type="scientific">Scheffersomyces stipitis (strain ATCC 58785 / CBS 6054 / NBRC 10063 / NRRL Y-11545)</name>
    <name type="common">Yeast</name>
    <name type="synonym">Pichia stipitis</name>
    <dbReference type="NCBI Taxonomy" id="322104"/>
    <lineage>
        <taxon>Eukaryota</taxon>
        <taxon>Fungi</taxon>
        <taxon>Dikarya</taxon>
        <taxon>Ascomycota</taxon>
        <taxon>Saccharomycotina</taxon>
        <taxon>Pichiomycetes</taxon>
        <taxon>Debaryomycetaceae</taxon>
        <taxon>Scheffersomyces</taxon>
    </lineage>
</organism>
<proteinExistence type="inferred from homology"/>
<accession>A3LZR0</accession>
<dbReference type="InterPro" id="IPR054478">
    <property type="entry name" value="LTN1_UBC"/>
</dbReference>
<dbReference type="RefSeq" id="XP_001386413.2">
    <property type="nucleotide sequence ID" value="XM_001386376.1"/>
</dbReference>
<comment type="function">
    <text evidence="16">E3 ubiquitin-protein ligase. Component of the ribosome quality control complex (RQC), a ribosome-associated complex that mediates ubiquitination and extraction of incompletely synthesized nascent chains for proteasomal degradation.</text>
</comment>
<comment type="pathway">
    <text evidence="3 16">Protein modification; protein ubiquitination.</text>
</comment>
<name>A3LZR0_PICST</name>
<dbReference type="GO" id="GO:0061630">
    <property type="term" value="F:ubiquitin protein ligase activity"/>
    <property type="evidence" value="ECO:0007669"/>
    <property type="project" value="UniProtKB-UniRule"/>
</dbReference>
<dbReference type="eggNOG" id="KOG0803">
    <property type="taxonomic scope" value="Eukaryota"/>
</dbReference>
<dbReference type="PROSITE" id="PS50089">
    <property type="entry name" value="ZF_RING_2"/>
    <property type="match status" value="1"/>
</dbReference>
<feature type="non-terminal residue" evidence="18">
    <location>
        <position position="1518"/>
    </location>
</feature>
<comment type="similarity">
    <text evidence="4 16">Belongs to the LTN1 family.</text>
</comment>
<keyword evidence="13 16" id="KW-0862">Zinc</keyword>
<dbReference type="GO" id="GO:0043023">
    <property type="term" value="F:ribosomal large subunit binding"/>
    <property type="evidence" value="ECO:0007669"/>
    <property type="project" value="TreeGrafter"/>
</dbReference>
<keyword evidence="7" id="KW-0963">Cytoplasm</keyword>
<dbReference type="InterPro" id="IPR054476">
    <property type="entry name" value="Ltn1_N"/>
</dbReference>
<comment type="catalytic activity">
    <reaction evidence="1 16">
        <text>S-ubiquitinyl-[E2 ubiquitin-conjugating enzyme]-L-cysteine + [acceptor protein]-L-lysine = [E2 ubiquitin-conjugating enzyme]-L-cysteine + N(6)-ubiquitinyl-[acceptor protein]-L-lysine.</text>
        <dbReference type="EC" id="2.3.2.27"/>
    </reaction>
</comment>
<dbReference type="SMART" id="SM00744">
    <property type="entry name" value="RINGv"/>
    <property type="match status" value="1"/>
</dbReference>
<keyword evidence="9 16" id="KW-0479">Metal-binding</keyword>
<evidence type="ECO:0000256" key="14">
    <source>
        <dbReference type="ARBA" id="ARBA00055150"/>
    </source>
</evidence>
<dbReference type="Pfam" id="PF23009">
    <property type="entry name" value="UBC_like"/>
    <property type="match status" value="1"/>
</dbReference>
<dbReference type="InterPro" id="IPR039804">
    <property type="entry name" value="RING-CH-C4HC3_LTN1"/>
</dbReference>
<evidence type="ECO:0000256" key="4">
    <source>
        <dbReference type="ARBA" id="ARBA00007997"/>
    </source>
</evidence>
<dbReference type="Pfam" id="PF22958">
    <property type="entry name" value="Ltn1_1st"/>
    <property type="match status" value="1"/>
</dbReference>
<keyword evidence="10" id="KW-0677">Repeat</keyword>
<dbReference type="FunCoup" id="A3LZR0">
    <property type="interactions" value="602"/>
</dbReference>
<dbReference type="Gene3D" id="3.30.40.10">
    <property type="entry name" value="Zinc/RING finger domain, C3HC4 (zinc finger)"/>
    <property type="match status" value="1"/>
</dbReference>
<dbReference type="OrthoDB" id="6108at2759"/>
<dbReference type="STRING" id="322104.A3LZR0"/>
<evidence type="ECO:0000256" key="7">
    <source>
        <dbReference type="ARBA" id="ARBA00022490"/>
    </source>
</evidence>
<evidence type="ECO:0000256" key="2">
    <source>
        <dbReference type="ARBA" id="ARBA00004514"/>
    </source>
</evidence>
<dbReference type="Pfam" id="PF13639">
    <property type="entry name" value="zf-RING_2"/>
    <property type="match status" value="1"/>
</dbReference>
<dbReference type="InterPro" id="IPR054477">
    <property type="entry name" value="LTN1_E3_ligase_6th"/>
</dbReference>
<feature type="non-terminal residue" evidence="18">
    <location>
        <position position="1"/>
    </location>
</feature>
<feature type="domain" description="RING-type" evidence="17">
    <location>
        <begin position="1466"/>
        <end position="1512"/>
    </location>
</feature>
<evidence type="ECO:0000256" key="3">
    <source>
        <dbReference type="ARBA" id="ARBA00004906"/>
    </source>
</evidence>
<dbReference type="GO" id="GO:0008270">
    <property type="term" value="F:zinc ion binding"/>
    <property type="evidence" value="ECO:0007669"/>
    <property type="project" value="UniProtKB-KW"/>
</dbReference>
<dbReference type="GeneID" id="4841034"/>
<dbReference type="PANTHER" id="PTHR12389">
    <property type="entry name" value="ZINC FINGER PROTEIN 294"/>
    <property type="match status" value="1"/>
</dbReference>
<protein>
    <recommendedName>
        <fullName evidence="6 16">E3 ubiquitin-protein ligase listerin</fullName>
        <ecNumber evidence="5 16">2.3.2.27</ecNumber>
    </recommendedName>
    <alternativeName>
        <fullName evidence="16">RING-type E3 ubiquitin transferase listerin</fullName>
    </alternativeName>
</protein>
<dbReference type="Pfam" id="PF22999">
    <property type="entry name" value="LTN1_E3_ligase_6th"/>
    <property type="match status" value="1"/>
</dbReference>
<evidence type="ECO:0000256" key="16">
    <source>
        <dbReference type="RuleBase" id="RU367090"/>
    </source>
</evidence>
<evidence type="ECO:0000256" key="1">
    <source>
        <dbReference type="ARBA" id="ARBA00000900"/>
    </source>
</evidence>
<dbReference type="PANTHER" id="PTHR12389:SF0">
    <property type="entry name" value="E3 UBIQUITIN-PROTEIN LIGASE LISTERIN"/>
    <property type="match status" value="1"/>
</dbReference>
<keyword evidence="11 15" id="KW-0863">Zinc-finger</keyword>
<gene>
    <name evidence="18" type="ORF">PICST_14301</name>
</gene>
<dbReference type="OMA" id="NRFHGAC"/>
<evidence type="ECO:0000256" key="5">
    <source>
        <dbReference type="ARBA" id="ARBA00012483"/>
    </source>
</evidence>
<evidence type="ECO:0000313" key="18">
    <source>
        <dbReference type="EMBL" id="ABN68384.2"/>
    </source>
</evidence>
<reference evidence="18 19" key="1">
    <citation type="journal article" date="2007" name="Nat. Biotechnol.">
        <title>Genome sequence of the lignocellulose-bioconverting and xylose-fermenting yeast Pichia stipitis.</title>
        <authorList>
            <person name="Jeffries T.W."/>
            <person name="Grigoriev I.V."/>
            <person name="Grimwood J."/>
            <person name="Laplaza J.M."/>
            <person name="Aerts A."/>
            <person name="Salamov A."/>
            <person name="Schmutz J."/>
            <person name="Lindquist E."/>
            <person name="Dehal P."/>
            <person name="Shapiro H."/>
            <person name="Jin Y.S."/>
            <person name="Passoth V."/>
            <person name="Richardson P.M."/>
        </authorList>
    </citation>
    <scope>NUCLEOTIDE SEQUENCE [LARGE SCALE GENOMIC DNA]</scope>
    <source>
        <strain evidence="19">ATCC 58785 / CBS 6054 / NBRC 10063 / NRRL Y-11545</strain>
    </source>
</reference>
<dbReference type="InterPro" id="IPR001841">
    <property type="entry name" value="Znf_RING"/>
</dbReference>
<evidence type="ECO:0000256" key="11">
    <source>
        <dbReference type="ARBA" id="ARBA00022771"/>
    </source>
</evidence>
<dbReference type="GO" id="GO:1990116">
    <property type="term" value="P:ribosome-associated ubiquitin-dependent protein catabolic process"/>
    <property type="evidence" value="ECO:0007669"/>
    <property type="project" value="UniProtKB-UniRule"/>
</dbReference>
<dbReference type="EC" id="2.3.2.27" evidence="5 16"/>
<comment type="subunit">
    <text evidence="16">Component of the ribosome quality control complex (RQC).</text>
</comment>
<evidence type="ECO:0000259" key="17">
    <source>
        <dbReference type="PROSITE" id="PS50089"/>
    </source>
</evidence>
<dbReference type="GO" id="GO:0072344">
    <property type="term" value="P:rescue of stalled ribosome"/>
    <property type="evidence" value="ECO:0007669"/>
    <property type="project" value="UniProtKB-UniRule"/>
</dbReference>
<evidence type="ECO:0000256" key="10">
    <source>
        <dbReference type="ARBA" id="ARBA00022737"/>
    </source>
</evidence>
<sequence>SGDIGYNGFPVHLNYFSSLPDPSIIVDPTLGITFKSLLKKDPITKQKSLNDLISLSKTEKSSSFQDDLTIITWIQLYPKLAIENSRAIRLASHQVQAIFLQLVGGKNFSKYLKSSLPVWLSGIFDSEKAVATATYKSLLDSFQNDRDKVDEKIWIIFYEQIINYIKTTISIETPKSLSDSRFTKEEDSVVKYQRVLQNSLQMLIRSVDFDIIAEIISSEKLWNYLGEALDESTMNYSLFGTLLELLKTIFNLTDIKSIYKTVSKKFIKLVKLKNNKSTPTGNIVYSSFILQFWDTLRALTLFSGLKNIKSVKVKKNFWELGGSKSFARLVEYLKLGSCQSNPAYYTIISHFISSLASSEININEDFQFVEFHDFGSATLLIGKILNKQYKSLSSFDYKEKAIQCILSVYDIFSERLDDQLLPLLKQILYMTIDSVSVDVLRRDAISKKKSIENMSNFFGDFDNALSHLVQNNESKLSVDGFEFSSNVSKIVQSYFDILLLGNHFDIASAVVGNTVDILVEDTTIEKPVIAFNIISTYLGSFRDVTEKTQLVPLLEILPSFFEQDFVKEPLELLKSFVTSNLQQSLIEEAVNGSYLKLTMVAPEQNVLLLRTLSQFIDFETKKDTYPEIYEYLVELSRKKTLTPEESSLIYSQLNVSEVFENLVNVSSEDKGRSHDFVKAIANLASINTLTKHFESESLKTIARHAWENIHDPDMAKFFDWIKIDRSFFELSLYNYVESCGFQTDFSNIAKYLDNDFVSFDLLETRVNNAMSQIPNHLISISNPLENNVYLRDSKMDLVLDRGIITFGKFINTILKSTKGEDERLYVLGSLISEYINDLLVLERVTERVHSDEYLQIRESLMSCLLNIFKERSSLDAKVLNHLNSGMNGSGSNWAYSARVFKRILDMKFESMSLNTFEELTIDYRVLLKTPIKFAAFQLSTTKFFSSAKFDRIRNFVVAEILGVRKESEILTEGLKWISLSVNFFNVEERSDVVPPHRLAMICNQIFNWLESGVAYDEEFVSMRVLLTKFFSGLIVKQSDLPDKAWEVISRLLSDNLSTCENEPSRIDLKYFSLKLLDVVRKNGKEREEILDLFTNADIISADIQYNNQVIVQCNELFVRVVLDYDIPVKMLKAHENELYNILSGEFSIPLKRVAVFFLRKIILADQQDFVLEYQLKKSKLEQTEVEDELEVNLPSALINIIQKSLEYDVDDDGLVATFNWGWYLVFAYLEDITYSLRTEYIKLLKDNGSLDHLLIHIFERADVTDNKFLKKLSPDEIEKSTKVHNSFISDYDIRSGIPGESFAFEMQFLLLHHYFLSLKYISSPVQTWYKEIRDKQLKQRVEKFTTKFVSPLLVAQILNDVGEAKDKLESRDENLTVKVNKITNEIRSVYVIDEQTMEMVVKIPHNYPLESVTVEGPLRLGVKEIQWKAWLLASQRVISLTNGSIVDAIELFNKNVNLHFSGFEECAICYSILHQDLSLPSKSCSTCNNKFHAACLYKWFKSSGSSTCPLCRSTFTFR</sequence>
<dbReference type="InterPro" id="IPR011016">
    <property type="entry name" value="Znf_RING-CH"/>
</dbReference>
<evidence type="ECO:0000256" key="13">
    <source>
        <dbReference type="ARBA" id="ARBA00022833"/>
    </source>
</evidence>
<comment type="function">
    <text evidence="14">E3 ubiquitin-protein ligase component of the ribosome quality control complex (RQC), a ribosome-associated complex that mediates ubiquitination and extraction of incompletely synthesized nascent chains for proteasomal degradation. Mediates ubiquitination of proteins derived from mRNAs lacking stop codons (non-stop proteins) and other translation arrest products induced by poly-lysine sequences and tandem rare codons. Ubiquitination leads to CDC48 recruitment for extraction and degradation of the incomplete translation product. May indirectly play a role in chromatin function and transcription.</text>
</comment>
<dbReference type="KEGG" id="pic:PICST_14301"/>
<evidence type="ECO:0000256" key="8">
    <source>
        <dbReference type="ARBA" id="ARBA00022679"/>
    </source>
</evidence>
<evidence type="ECO:0000256" key="15">
    <source>
        <dbReference type="PROSITE-ProRule" id="PRU00175"/>
    </source>
</evidence>
<evidence type="ECO:0000313" key="19">
    <source>
        <dbReference type="Proteomes" id="UP000002258"/>
    </source>
</evidence>
<dbReference type="GO" id="GO:0005829">
    <property type="term" value="C:cytosol"/>
    <property type="evidence" value="ECO:0007669"/>
    <property type="project" value="UniProtKB-SubCell"/>
</dbReference>
<dbReference type="SMART" id="SM01197">
    <property type="entry name" value="FANCL_C"/>
    <property type="match status" value="1"/>
</dbReference>
<dbReference type="GO" id="GO:1990112">
    <property type="term" value="C:RQC complex"/>
    <property type="evidence" value="ECO:0007669"/>
    <property type="project" value="UniProtKB-UniRule"/>
</dbReference>
<dbReference type="Proteomes" id="UP000002258">
    <property type="component" value="Chromosome 8"/>
</dbReference>
<comment type="subcellular location">
    <subcellularLocation>
        <location evidence="2">Cytoplasm</location>
        <location evidence="2">Cytosol</location>
    </subcellularLocation>
</comment>
<dbReference type="EMBL" id="CP000502">
    <property type="protein sequence ID" value="ABN68384.2"/>
    <property type="molecule type" value="Genomic_DNA"/>
</dbReference>
<dbReference type="FunFam" id="3.30.40.10:FF:000038">
    <property type="entry name" value="E3 ubiquitin-protein ligase listerin"/>
    <property type="match status" value="1"/>
</dbReference>